<dbReference type="RefSeq" id="WP_016958570.1">
    <property type="nucleotide sequence ID" value="NZ_AJWN02000032.1"/>
</dbReference>
<dbReference type="SUPFAM" id="SSF159888">
    <property type="entry name" value="YdhG-like"/>
    <property type="match status" value="1"/>
</dbReference>
<reference evidence="2 3" key="1">
    <citation type="journal article" date="2012" name="Science">
        <title>Ecological populations of bacteria act as socially cohesive units of antibiotic production and resistance.</title>
        <authorList>
            <person name="Cordero O.X."/>
            <person name="Wildschutte H."/>
            <person name="Kirkup B."/>
            <person name="Proehl S."/>
            <person name="Ngo L."/>
            <person name="Hussain F."/>
            <person name="Le Roux F."/>
            <person name="Mincer T."/>
            <person name="Polz M.F."/>
        </authorList>
    </citation>
    <scope>NUCLEOTIDE SEQUENCE [LARGE SCALE GENOMIC DNA]</scope>
    <source>
        <strain evidence="2 3">FF-454</strain>
    </source>
</reference>
<gene>
    <name evidence="2" type="ORF">A1OK_20020</name>
</gene>
<dbReference type="InterPro" id="IPR014922">
    <property type="entry name" value="YdhG-like"/>
</dbReference>
<dbReference type="EMBL" id="AJWN02000032">
    <property type="protein sequence ID" value="OEE62872.1"/>
    <property type="molecule type" value="Genomic_DNA"/>
</dbReference>
<dbReference type="Proteomes" id="UP000095039">
    <property type="component" value="Unassembled WGS sequence"/>
</dbReference>
<protein>
    <recommendedName>
        <fullName evidence="1">YdhG-like domain-containing protein</fullName>
    </recommendedName>
</protein>
<sequence>MSPEVYAKFERYPPHVKVQLMRIRSLIFAVAKTLDKSVDEGLKWGEPSYTVKGGTAVRIDWKPQSSTSLFLFVNCKTKLVDTFREVLPDAFEYQGNRALKFDLNADIPEEALRLCISVAFTYQKRKTLPLLDM</sequence>
<evidence type="ECO:0000313" key="3">
    <source>
        <dbReference type="Proteomes" id="UP000095039"/>
    </source>
</evidence>
<feature type="domain" description="YdhG-like" evidence="1">
    <location>
        <begin position="19"/>
        <end position="117"/>
    </location>
</feature>
<name>A0A1E5CCJ9_9GAMM</name>
<evidence type="ECO:0000313" key="2">
    <source>
        <dbReference type="EMBL" id="OEE62872.1"/>
    </source>
</evidence>
<evidence type="ECO:0000259" key="1">
    <source>
        <dbReference type="Pfam" id="PF08818"/>
    </source>
</evidence>
<accession>A0A1E5CCJ9</accession>
<keyword evidence="3" id="KW-1185">Reference proteome</keyword>
<comment type="caution">
    <text evidence="2">The sequence shown here is derived from an EMBL/GenBank/DDBJ whole genome shotgun (WGS) entry which is preliminary data.</text>
</comment>
<dbReference type="AlphaFoldDB" id="A0A1E5CCJ9"/>
<organism evidence="2 3">
    <name type="scientific">Enterovibrio norvegicus FF-454</name>
    <dbReference type="NCBI Taxonomy" id="1185651"/>
    <lineage>
        <taxon>Bacteria</taxon>
        <taxon>Pseudomonadati</taxon>
        <taxon>Pseudomonadota</taxon>
        <taxon>Gammaproteobacteria</taxon>
        <taxon>Vibrionales</taxon>
        <taxon>Vibrionaceae</taxon>
        <taxon>Enterovibrio</taxon>
    </lineage>
</organism>
<dbReference type="Pfam" id="PF08818">
    <property type="entry name" value="DUF1801"/>
    <property type="match status" value="1"/>
</dbReference>
<proteinExistence type="predicted"/>